<dbReference type="Proteomes" id="UP000519684">
    <property type="component" value="Unassembled WGS sequence"/>
</dbReference>
<feature type="region of interest" description="Disordered" evidence="1">
    <location>
        <begin position="345"/>
        <end position="410"/>
    </location>
</feature>
<feature type="compositionally biased region" description="Basic and acidic residues" evidence="1">
    <location>
        <begin position="71"/>
        <end position="91"/>
    </location>
</feature>
<dbReference type="AlphaFoldDB" id="A0A7L2D6U9"/>
<evidence type="ECO:0000313" key="3">
    <source>
        <dbReference type="Proteomes" id="UP000519684"/>
    </source>
</evidence>
<name>A0A7L2D6U9_CATFU</name>
<feature type="compositionally biased region" description="Polar residues" evidence="1">
    <location>
        <begin position="309"/>
        <end position="322"/>
    </location>
</feature>
<sequence length="843" mass="93771">QSKALIPLQTEAHPETKQRVLTNYMFPQQPRSDEDFQSDSDSFNPTLWEEQRQQRMTVAFEFEDKKEEEENPGKVKVQDKETKESPKKPLPDPENSLKSPLEGPGREDKAQSSEVQPDLGCSAVRVLQREVFLLPVLTLPCCVPQDAFGHPGSEMRIGELRPSMPETPLYPPKLVLLGKDKKESTDESEADKIHCLNNSVSSGTYSDYSPSQASSGSSNAHVKMGSLQTTAKEAVNNSLWGNRLAQSFPQPLETKPLLSQREAAPAGNVPARPERRPLSEAFADSWNDSSHYDNTGFVAEESAAENASTNPLLSTKSRSSSAHGRRPLIRQDRIVGIPLELEQPALRNTHDSEVPPPNPWQNWTRTPSPFEDRTAFPSKLESTPNTSPLPERKDHAKESPEMTSTFTPGIPWEYHDSTANRSLTNVFSHMHCRPDPSKNVISISKSTERLSPMMRDLKTNKFKKSQSIDEIDIGAYKVYNIPLENYASGNDTVGPHERVDKLLGPEHGVLSMSRSQSVPMLDDELLTYGSVKVQPQHKASSVTKKVYQFDQSFNPQGAVELPADKRLLPPFQLNAEYLPQPAKSLPQELVSPRGYRGYAPVEPMFSFSQPSVSEEPAAAPFPGPATRPGFLRRADSLVSSAEMSVFRRVGEPQELPPADRYGRAPFRGAPERQGSMAVPEAQFLKRNGRYEDEHPSYQEVKAQTGSFPVKNLTQRRPLSARSYSTESYGTAQTRPVSARPTMAALLEKIPSDYNLGNYGDKPSDSSDIKPRPPPGKGNESCAKMPADWRQQLLRHIEARRLDRTPSQQSSLLDNGQDEVAVGSPWTPYPLGRRDVPPDTVTKK</sequence>
<feature type="compositionally biased region" description="Basic and acidic residues" evidence="1">
    <location>
        <begin position="390"/>
        <end position="400"/>
    </location>
</feature>
<evidence type="ECO:0000313" key="2">
    <source>
        <dbReference type="EMBL" id="NXQ45190.1"/>
    </source>
</evidence>
<feature type="compositionally biased region" description="Polar residues" evidence="1">
    <location>
        <begin position="804"/>
        <end position="813"/>
    </location>
</feature>
<comment type="caution">
    <text evidence="2">The sequence shown here is derived from an EMBL/GenBank/DDBJ whole genome shotgun (WGS) entry which is preliminary data.</text>
</comment>
<protein>
    <submittedName>
        <fullName evidence="2">LRRC7 protein</fullName>
    </submittedName>
</protein>
<feature type="region of interest" description="Disordered" evidence="1">
    <location>
        <begin position="701"/>
        <end position="736"/>
    </location>
</feature>
<proteinExistence type="predicted"/>
<keyword evidence="3" id="KW-1185">Reference proteome</keyword>
<feature type="non-terminal residue" evidence="2">
    <location>
        <position position="843"/>
    </location>
</feature>
<feature type="compositionally biased region" description="Low complexity" evidence="1">
    <location>
        <begin position="206"/>
        <end position="218"/>
    </location>
</feature>
<feature type="compositionally biased region" description="Basic and acidic residues" evidence="1">
    <location>
        <begin position="761"/>
        <end position="770"/>
    </location>
</feature>
<feature type="compositionally biased region" description="Polar residues" evidence="1">
    <location>
        <begin position="701"/>
        <end position="735"/>
    </location>
</feature>
<reference evidence="2 3" key="1">
    <citation type="submission" date="2019-09" db="EMBL/GenBank/DDBJ databases">
        <title>Bird 10,000 Genomes (B10K) Project - Family phase.</title>
        <authorList>
            <person name="Zhang G."/>
        </authorList>
    </citation>
    <scope>NUCLEOTIDE SEQUENCE [LARGE SCALE GENOMIC DNA]</scope>
    <source>
        <strain evidence="2">B10K-DU-001-17</strain>
        <tissue evidence="2">Muscle</tissue>
    </source>
</reference>
<feature type="non-terminal residue" evidence="2">
    <location>
        <position position="1"/>
    </location>
</feature>
<feature type="region of interest" description="Disordered" evidence="1">
    <location>
        <begin position="801"/>
        <end position="843"/>
    </location>
</feature>
<feature type="compositionally biased region" description="Basic and acidic residues" evidence="1">
    <location>
        <begin position="831"/>
        <end position="843"/>
    </location>
</feature>
<feature type="region of interest" description="Disordered" evidence="1">
    <location>
        <begin position="204"/>
        <end position="225"/>
    </location>
</feature>
<evidence type="ECO:0000256" key="1">
    <source>
        <dbReference type="SAM" id="MobiDB-lite"/>
    </source>
</evidence>
<feature type="region of interest" description="Disordered" evidence="1">
    <location>
        <begin position="1"/>
        <end position="118"/>
    </location>
</feature>
<organism evidence="2 3">
    <name type="scientific">Catharus fuscescens</name>
    <name type="common">Veery</name>
    <name type="synonym">Turdus fuscescens</name>
    <dbReference type="NCBI Taxonomy" id="159581"/>
    <lineage>
        <taxon>Eukaryota</taxon>
        <taxon>Metazoa</taxon>
        <taxon>Chordata</taxon>
        <taxon>Craniata</taxon>
        <taxon>Vertebrata</taxon>
        <taxon>Euteleostomi</taxon>
        <taxon>Archelosauria</taxon>
        <taxon>Archosauria</taxon>
        <taxon>Dinosauria</taxon>
        <taxon>Saurischia</taxon>
        <taxon>Theropoda</taxon>
        <taxon>Coelurosauria</taxon>
        <taxon>Aves</taxon>
        <taxon>Neognathae</taxon>
        <taxon>Neoaves</taxon>
        <taxon>Telluraves</taxon>
        <taxon>Australaves</taxon>
        <taxon>Passeriformes</taxon>
        <taxon>Turdidae</taxon>
        <taxon>Catharus</taxon>
    </lineage>
</organism>
<accession>A0A7L2D6U9</accession>
<feature type="region of interest" description="Disordered" evidence="1">
    <location>
        <begin position="301"/>
        <end position="329"/>
    </location>
</feature>
<dbReference type="EMBL" id="VWYD01017444">
    <property type="protein sequence ID" value="NXQ45190.1"/>
    <property type="molecule type" value="Genomic_DNA"/>
</dbReference>
<feature type="region of interest" description="Disordered" evidence="1">
    <location>
        <begin position="752"/>
        <end position="786"/>
    </location>
</feature>
<gene>
    <name evidence="2" type="primary">Lrrc7</name>
    <name evidence="2" type="ORF">CATFUS_R03032</name>
</gene>
<feature type="region of interest" description="Disordered" evidence="1">
    <location>
        <begin position="255"/>
        <end position="276"/>
    </location>
</feature>
<feature type="compositionally biased region" description="Polar residues" evidence="1">
    <location>
        <begin position="19"/>
        <end position="30"/>
    </location>
</feature>